<feature type="region of interest" description="Disordered" evidence="1">
    <location>
        <begin position="324"/>
        <end position="349"/>
    </location>
</feature>
<dbReference type="AlphaFoldDB" id="A0A919KW74"/>
<name>A0A919KW74_9ACTN</name>
<dbReference type="Gene3D" id="1.10.8.10">
    <property type="entry name" value="DNA helicase RuvA subunit, C-terminal domain"/>
    <property type="match status" value="1"/>
</dbReference>
<feature type="compositionally biased region" description="Polar residues" evidence="1">
    <location>
        <begin position="1"/>
        <end position="14"/>
    </location>
</feature>
<dbReference type="InterPro" id="IPR014956">
    <property type="entry name" value="ParBc_2"/>
</dbReference>
<evidence type="ECO:0000313" key="3">
    <source>
        <dbReference type="Proteomes" id="UP000603708"/>
    </source>
</evidence>
<dbReference type="EMBL" id="BNCD01000003">
    <property type="protein sequence ID" value="GHH74544.1"/>
    <property type="molecule type" value="Genomic_DNA"/>
</dbReference>
<sequence length="366" mass="39714">MTRTARTSEQTPEASRTPRPRTYRRALRLAGPLAAGALVLGGTSTPGAAAASGRTSACTDGAGARLCAAGDLVDATLGELHPTQSTLGFDQIYYKLDRYGSDKDEQNGDVNKRFDDYCETNGQDKADKVPSGATLADPASFTCEVPVGQESDDTLAAMKTVVIGPGGALYLTDGHHSLTSFLETPDGGPGMHIRLKVAANLSSLTQDQFWAAMQDHDWVWLRDENDNPITPAQLPQHLGLAGFHDDRYRSLVYFTRDIGYTAPDDAAEFLEFLWGSWLRGQVDLDDYDLTDRASYLDAVRDASEAMTDTDEDTVIADGRTAEDLGRLDDWNGGEDADDGEFDKLGKPLSDDEPGKLAYALDYRSRL</sequence>
<gene>
    <name evidence="2" type="ORF">GCM10018793_16020</name>
</gene>
<reference evidence="2" key="2">
    <citation type="submission" date="2020-09" db="EMBL/GenBank/DDBJ databases">
        <authorList>
            <person name="Sun Q."/>
            <person name="Ohkuma M."/>
        </authorList>
    </citation>
    <scope>NUCLEOTIDE SEQUENCE</scope>
    <source>
        <strain evidence="2">JCM 5069</strain>
    </source>
</reference>
<evidence type="ECO:0000313" key="2">
    <source>
        <dbReference type="EMBL" id="GHH74544.1"/>
    </source>
</evidence>
<evidence type="ECO:0000256" key="1">
    <source>
        <dbReference type="SAM" id="MobiDB-lite"/>
    </source>
</evidence>
<dbReference type="InterPro" id="IPR006311">
    <property type="entry name" value="TAT_signal"/>
</dbReference>
<proteinExistence type="predicted"/>
<feature type="region of interest" description="Disordered" evidence="1">
    <location>
        <begin position="1"/>
        <end position="22"/>
    </location>
</feature>
<protein>
    <submittedName>
        <fullName evidence="2">Lipoprotein</fullName>
    </submittedName>
</protein>
<dbReference type="InterPro" id="IPR036086">
    <property type="entry name" value="ParB/Sulfiredoxin_sf"/>
</dbReference>
<dbReference type="Gene3D" id="3.90.1530.10">
    <property type="entry name" value="Conserved hypothetical protein from pyrococcus furiosus pfu- 392566-001, ParB domain"/>
    <property type="match status" value="1"/>
</dbReference>
<dbReference type="Pfam" id="PF08857">
    <property type="entry name" value="ParBc_2"/>
    <property type="match status" value="1"/>
</dbReference>
<dbReference type="RefSeq" id="WP_189930188.1">
    <property type="nucleotide sequence ID" value="NZ_BNCD01000003.1"/>
</dbReference>
<dbReference type="PROSITE" id="PS51318">
    <property type="entry name" value="TAT"/>
    <property type="match status" value="1"/>
</dbReference>
<keyword evidence="3" id="KW-1185">Reference proteome</keyword>
<keyword evidence="2" id="KW-0449">Lipoprotein</keyword>
<dbReference type="CDD" id="cd16390">
    <property type="entry name" value="ParB_N_Srx_like"/>
    <property type="match status" value="1"/>
</dbReference>
<organism evidence="2 3">
    <name type="scientific">Streptomyces sulfonofaciens</name>
    <dbReference type="NCBI Taxonomy" id="68272"/>
    <lineage>
        <taxon>Bacteria</taxon>
        <taxon>Bacillati</taxon>
        <taxon>Actinomycetota</taxon>
        <taxon>Actinomycetes</taxon>
        <taxon>Kitasatosporales</taxon>
        <taxon>Streptomycetaceae</taxon>
        <taxon>Streptomyces</taxon>
    </lineage>
</organism>
<accession>A0A919KW74</accession>
<reference evidence="2" key="1">
    <citation type="journal article" date="2014" name="Int. J. Syst. Evol. Microbiol.">
        <title>Complete genome sequence of Corynebacterium casei LMG S-19264T (=DSM 44701T), isolated from a smear-ripened cheese.</title>
        <authorList>
            <consortium name="US DOE Joint Genome Institute (JGI-PGF)"/>
            <person name="Walter F."/>
            <person name="Albersmeier A."/>
            <person name="Kalinowski J."/>
            <person name="Ruckert C."/>
        </authorList>
    </citation>
    <scope>NUCLEOTIDE SEQUENCE</scope>
    <source>
        <strain evidence="2">JCM 5069</strain>
    </source>
</reference>
<dbReference type="SUPFAM" id="SSF110849">
    <property type="entry name" value="ParB/Sulfiredoxin"/>
    <property type="match status" value="1"/>
</dbReference>
<feature type="compositionally biased region" description="Acidic residues" evidence="1">
    <location>
        <begin position="331"/>
        <end position="340"/>
    </location>
</feature>
<comment type="caution">
    <text evidence="2">The sequence shown here is derived from an EMBL/GenBank/DDBJ whole genome shotgun (WGS) entry which is preliminary data.</text>
</comment>
<dbReference type="Proteomes" id="UP000603708">
    <property type="component" value="Unassembled WGS sequence"/>
</dbReference>